<dbReference type="PANTHER" id="PTHR30461">
    <property type="entry name" value="DNA-INVERTASE FROM LAMBDOID PROPHAGE"/>
    <property type="match status" value="1"/>
</dbReference>
<evidence type="ECO:0000256" key="4">
    <source>
        <dbReference type="PIRSR" id="PIRSR606118-50"/>
    </source>
</evidence>
<sequence>MAENQAVWQKFKRQKGAKALAYLRVSTKEQNLEKNKAEILFLANDKNLGKVFFIAEKVSGRKNWRERWLGQIIEELEQGDTIIVNELSRIGRSMLEIMEVLQLALKKGIRIYAVKGGWQLDESLQSKIMALVFSMAAEIERDLIAQRTKEALAARKAKGLPLGRPKGPGRSKLDPFWPEIQALLAQGSSQRYIADRYKTTPSNLNRWLKQKGWRKKDGPKK</sequence>
<dbReference type="PANTHER" id="PTHR30461:SF19">
    <property type="entry name" value="SITE-SPECIFIC RECOMBINASE RESOLVASE FAMILY"/>
    <property type="match status" value="1"/>
</dbReference>
<proteinExistence type="predicted"/>
<dbReference type="AlphaFoldDB" id="J1I9R5"/>
<accession>J1I9R5</accession>
<dbReference type="PROSITE" id="PS00397">
    <property type="entry name" value="RECOMBINASES_1"/>
    <property type="match status" value="1"/>
</dbReference>
<organism evidence="7 8">
    <name type="scientific">Saprospira grandis DSM 2844</name>
    <dbReference type="NCBI Taxonomy" id="694433"/>
    <lineage>
        <taxon>Bacteria</taxon>
        <taxon>Pseudomonadati</taxon>
        <taxon>Bacteroidota</taxon>
        <taxon>Saprospiria</taxon>
        <taxon>Saprospirales</taxon>
        <taxon>Saprospiraceae</taxon>
        <taxon>Saprospira</taxon>
    </lineage>
</organism>
<dbReference type="Gene3D" id="3.40.50.1390">
    <property type="entry name" value="Resolvase, N-terminal catalytic domain"/>
    <property type="match status" value="1"/>
</dbReference>
<evidence type="ECO:0000313" key="7">
    <source>
        <dbReference type="EMBL" id="EJF55208.1"/>
    </source>
</evidence>
<dbReference type="SMART" id="SM00857">
    <property type="entry name" value="Resolvase"/>
    <property type="match status" value="1"/>
</dbReference>
<dbReference type="CDD" id="cd03768">
    <property type="entry name" value="SR_ResInv"/>
    <property type="match status" value="1"/>
</dbReference>
<feature type="domain" description="Resolvase/invertase-type recombinase catalytic" evidence="6">
    <location>
        <begin position="18"/>
        <end position="159"/>
    </location>
</feature>
<dbReference type="GO" id="GO:0015074">
    <property type="term" value="P:DNA integration"/>
    <property type="evidence" value="ECO:0007669"/>
    <property type="project" value="UniProtKB-KW"/>
</dbReference>
<keyword evidence="2" id="KW-0238">DNA-binding</keyword>
<dbReference type="RefSeq" id="WP_002656166.1">
    <property type="nucleotide sequence ID" value="NZ_JH719941.1"/>
</dbReference>
<dbReference type="InterPro" id="IPR050639">
    <property type="entry name" value="SSR_resolvase"/>
</dbReference>
<dbReference type="InterPro" id="IPR006119">
    <property type="entry name" value="Resolv_N"/>
</dbReference>
<evidence type="ECO:0000313" key="8">
    <source>
        <dbReference type="Proteomes" id="UP000005113"/>
    </source>
</evidence>
<dbReference type="OrthoDB" id="9797501at2"/>
<evidence type="ECO:0000259" key="6">
    <source>
        <dbReference type="PROSITE" id="PS51736"/>
    </source>
</evidence>
<dbReference type="InterPro" id="IPR006118">
    <property type="entry name" value="Recombinase_CS"/>
</dbReference>
<keyword evidence="3" id="KW-0233">DNA recombination</keyword>
<evidence type="ECO:0000256" key="5">
    <source>
        <dbReference type="PROSITE-ProRule" id="PRU10137"/>
    </source>
</evidence>
<gene>
    <name evidence="7" type="ORF">SapgrDRAFT_3576</name>
</gene>
<keyword evidence="1" id="KW-0229">DNA integration</keyword>
<dbReference type="InterPro" id="IPR036162">
    <property type="entry name" value="Resolvase-like_N_sf"/>
</dbReference>
<name>J1I9R5_9BACT</name>
<dbReference type="HOGENOM" id="CLU_010686_3_0_10"/>
<dbReference type="PROSITE" id="PS51736">
    <property type="entry name" value="RECOMBINASES_3"/>
    <property type="match status" value="1"/>
</dbReference>
<evidence type="ECO:0000256" key="1">
    <source>
        <dbReference type="ARBA" id="ARBA00022908"/>
    </source>
</evidence>
<dbReference type="Proteomes" id="UP000005113">
    <property type="component" value="Unassembled WGS sequence"/>
</dbReference>
<reference evidence="8" key="1">
    <citation type="journal article" date="2012" name="Stand. Genomic Sci.">
        <title>Permanent draft genome sequence of the gliding predator Saprospira grandis strain Sa g1 (= HR1).</title>
        <authorList>
            <person name="Mavromatis K."/>
            <person name="Chertkov O."/>
            <person name="Lapidus A."/>
            <person name="Nolan M."/>
            <person name="Lucas S."/>
            <person name="Tice H."/>
            <person name="Del Rio T.G."/>
            <person name="Cheng J.F."/>
            <person name="Han C."/>
            <person name="Tapia R."/>
            <person name="Bruce D."/>
            <person name="Goodwin L.A."/>
            <person name="Pitluck S."/>
            <person name="Huntemann M."/>
            <person name="Liolios K."/>
            <person name="Pagani I."/>
            <person name="Ivanova N."/>
            <person name="Mikhailova N."/>
            <person name="Pati A."/>
            <person name="Chen A."/>
            <person name="Palaniappan K."/>
            <person name="Land M."/>
            <person name="Brambilla E.M."/>
            <person name="Rohde M."/>
            <person name="Spring S."/>
            <person name="Goker M."/>
            <person name="Detter J.C."/>
            <person name="Bristow J."/>
            <person name="Eisen J.A."/>
            <person name="Markowitz V."/>
            <person name="Hugenholtz P."/>
            <person name="Kyrpides N.C."/>
            <person name="Klenk H.P."/>
            <person name="Woyke T."/>
        </authorList>
    </citation>
    <scope>NUCLEOTIDE SEQUENCE [LARGE SCALE GENOMIC DNA]</scope>
    <source>
        <strain evidence="8">DSM 2844</strain>
    </source>
</reference>
<feature type="active site" description="O-(5'-phospho-DNA)-serine intermediate" evidence="4 5">
    <location>
        <position position="26"/>
    </location>
</feature>
<dbReference type="EMBL" id="JH719941">
    <property type="protein sequence ID" value="EJF55208.1"/>
    <property type="molecule type" value="Genomic_DNA"/>
</dbReference>
<dbReference type="Pfam" id="PF00239">
    <property type="entry name" value="Resolvase"/>
    <property type="match status" value="1"/>
</dbReference>
<evidence type="ECO:0000256" key="3">
    <source>
        <dbReference type="ARBA" id="ARBA00023172"/>
    </source>
</evidence>
<protein>
    <submittedName>
        <fullName evidence="7">Site-specific recombinase, DNA invertase Pin</fullName>
    </submittedName>
</protein>
<evidence type="ECO:0000256" key="2">
    <source>
        <dbReference type="ARBA" id="ARBA00023125"/>
    </source>
</evidence>
<dbReference type="GO" id="GO:0000150">
    <property type="term" value="F:DNA strand exchange activity"/>
    <property type="evidence" value="ECO:0007669"/>
    <property type="project" value="InterPro"/>
</dbReference>
<dbReference type="SUPFAM" id="SSF53041">
    <property type="entry name" value="Resolvase-like"/>
    <property type="match status" value="1"/>
</dbReference>
<dbReference type="GO" id="GO:0003677">
    <property type="term" value="F:DNA binding"/>
    <property type="evidence" value="ECO:0007669"/>
    <property type="project" value="UniProtKB-KW"/>
</dbReference>